<gene>
    <name evidence="13" type="ORF">GGH94_004803</name>
</gene>
<organism evidence="13 14">
    <name type="scientific">Coemansia aciculifera</name>
    <dbReference type="NCBI Taxonomy" id="417176"/>
    <lineage>
        <taxon>Eukaryota</taxon>
        <taxon>Fungi</taxon>
        <taxon>Fungi incertae sedis</taxon>
        <taxon>Zoopagomycota</taxon>
        <taxon>Kickxellomycotina</taxon>
        <taxon>Kickxellomycetes</taxon>
        <taxon>Kickxellales</taxon>
        <taxon>Kickxellaceae</taxon>
        <taxon>Coemansia</taxon>
    </lineage>
</organism>
<feature type="transmembrane region" description="Helical" evidence="10">
    <location>
        <begin position="1138"/>
        <end position="1161"/>
    </location>
</feature>
<dbReference type="SMART" id="SM00382">
    <property type="entry name" value="AAA"/>
    <property type="match status" value="2"/>
</dbReference>
<feature type="transmembrane region" description="Helical" evidence="10">
    <location>
        <begin position="1332"/>
        <end position="1350"/>
    </location>
</feature>
<dbReference type="PANTHER" id="PTHR24223">
    <property type="entry name" value="ATP-BINDING CASSETTE SUB-FAMILY C"/>
    <property type="match status" value="1"/>
</dbReference>
<evidence type="ECO:0000256" key="2">
    <source>
        <dbReference type="ARBA" id="ARBA00022448"/>
    </source>
</evidence>
<dbReference type="SUPFAM" id="SSF90123">
    <property type="entry name" value="ABC transporter transmembrane region"/>
    <property type="match status" value="2"/>
</dbReference>
<evidence type="ECO:0000259" key="12">
    <source>
        <dbReference type="PROSITE" id="PS50929"/>
    </source>
</evidence>
<dbReference type="CDD" id="cd03250">
    <property type="entry name" value="ABCC_MRP_domain1"/>
    <property type="match status" value="1"/>
</dbReference>
<dbReference type="GO" id="GO:0016020">
    <property type="term" value="C:membrane"/>
    <property type="evidence" value="ECO:0007669"/>
    <property type="project" value="UniProtKB-SubCell"/>
</dbReference>
<evidence type="ECO:0000259" key="11">
    <source>
        <dbReference type="PROSITE" id="PS50893"/>
    </source>
</evidence>
<dbReference type="FunFam" id="1.20.1560.10:FF:000013">
    <property type="entry name" value="ABC transporter C family member 2"/>
    <property type="match status" value="1"/>
</dbReference>
<dbReference type="PROSITE" id="PS00211">
    <property type="entry name" value="ABC_TRANSPORTER_1"/>
    <property type="match status" value="2"/>
</dbReference>
<dbReference type="PANTHER" id="PTHR24223:SF353">
    <property type="entry name" value="ABC TRANSPORTER ATP-BINDING PROTEIN_PERMEASE VMR1-RELATED"/>
    <property type="match status" value="1"/>
</dbReference>
<evidence type="ECO:0000256" key="9">
    <source>
        <dbReference type="SAM" id="MobiDB-lite"/>
    </source>
</evidence>
<feature type="transmembrane region" description="Helical" evidence="10">
    <location>
        <begin position="61"/>
        <end position="84"/>
    </location>
</feature>
<feature type="domain" description="ABC transporter" evidence="11">
    <location>
        <begin position="1475"/>
        <end position="1735"/>
    </location>
</feature>
<keyword evidence="4" id="KW-0677">Repeat</keyword>
<dbReference type="GO" id="GO:0140359">
    <property type="term" value="F:ABC-type transporter activity"/>
    <property type="evidence" value="ECO:0007669"/>
    <property type="project" value="InterPro"/>
</dbReference>
<keyword evidence="2" id="KW-0813">Transport</keyword>
<feature type="transmembrane region" description="Helical" evidence="10">
    <location>
        <begin position="187"/>
        <end position="206"/>
    </location>
</feature>
<feature type="region of interest" description="Disordered" evidence="9">
    <location>
        <begin position="1044"/>
        <end position="1081"/>
    </location>
</feature>
<evidence type="ECO:0000256" key="8">
    <source>
        <dbReference type="ARBA" id="ARBA00023136"/>
    </source>
</evidence>
<dbReference type="CDD" id="cd18596">
    <property type="entry name" value="ABC_6TM_VMR1_D1_like"/>
    <property type="match status" value="1"/>
</dbReference>
<dbReference type="GO" id="GO:0016887">
    <property type="term" value="F:ATP hydrolysis activity"/>
    <property type="evidence" value="ECO:0007669"/>
    <property type="project" value="InterPro"/>
</dbReference>
<comment type="caution">
    <text evidence="13">The sequence shown here is derived from an EMBL/GenBank/DDBJ whole genome shotgun (WGS) entry which is preliminary data.</text>
</comment>
<dbReference type="Pfam" id="PF00664">
    <property type="entry name" value="ABC_membrane"/>
    <property type="match status" value="2"/>
</dbReference>
<feature type="domain" description="ABC transporter" evidence="11">
    <location>
        <begin position="781"/>
        <end position="1037"/>
    </location>
</feature>
<dbReference type="PROSITE" id="PS50929">
    <property type="entry name" value="ABC_TM1F"/>
    <property type="match status" value="2"/>
</dbReference>
<dbReference type="SUPFAM" id="SSF52540">
    <property type="entry name" value="P-loop containing nucleoside triphosphate hydrolases"/>
    <property type="match status" value="2"/>
</dbReference>
<feature type="transmembrane region" description="Helical" evidence="10">
    <location>
        <begin position="624"/>
        <end position="651"/>
    </location>
</feature>
<dbReference type="InterPro" id="IPR017871">
    <property type="entry name" value="ABC_transporter-like_CS"/>
</dbReference>
<evidence type="ECO:0000256" key="5">
    <source>
        <dbReference type="ARBA" id="ARBA00022741"/>
    </source>
</evidence>
<proteinExistence type="predicted"/>
<evidence type="ECO:0000256" key="10">
    <source>
        <dbReference type="SAM" id="Phobius"/>
    </source>
</evidence>
<reference evidence="13" key="1">
    <citation type="submission" date="2022-07" db="EMBL/GenBank/DDBJ databases">
        <title>Phylogenomic reconstructions and comparative analyses of Kickxellomycotina fungi.</title>
        <authorList>
            <person name="Reynolds N.K."/>
            <person name="Stajich J.E."/>
            <person name="Barry K."/>
            <person name="Grigoriev I.V."/>
            <person name="Crous P."/>
            <person name="Smith M.E."/>
        </authorList>
    </citation>
    <scope>NUCLEOTIDE SEQUENCE</scope>
    <source>
        <strain evidence="13">RSA 476</strain>
    </source>
</reference>
<dbReference type="PROSITE" id="PS50893">
    <property type="entry name" value="ABC_TRANSPORTER_2"/>
    <property type="match status" value="2"/>
</dbReference>
<dbReference type="InterPro" id="IPR050173">
    <property type="entry name" value="ABC_transporter_C-like"/>
</dbReference>
<dbReference type="EMBL" id="JANBUY010000214">
    <property type="protein sequence ID" value="KAJ2861581.1"/>
    <property type="molecule type" value="Genomic_DNA"/>
</dbReference>
<evidence type="ECO:0000313" key="13">
    <source>
        <dbReference type="EMBL" id="KAJ2861581.1"/>
    </source>
</evidence>
<feature type="transmembrane region" description="Helical" evidence="10">
    <location>
        <begin position="1279"/>
        <end position="1312"/>
    </location>
</feature>
<evidence type="ECO:0008006" key="15">
    <source>
        <dbReference type="Google" id="ProtNLM"/>
    </source>
</evidence>
<feature type="transmembrane region" description="Helical" evidence="10">
    <location>
        <begin position="226"/>
        <end position="247"/>
    </location>
</feature>
<feature type="transmembrane region" description="Helical" evidence="10">
    <location>
        <begin position="1386"/>
        <end position="1405"/>
    </location>
</feature>
<feature type="transmembrane region" description="Helical" evidence="10">
    <location>
        <begin position="1193"/>
        <end position="1213"/>
    </location>
</feature>
<evidence type="ECO:0000256" key="7">
    <source>
        <dbReference type="ARBA" id="ARBA00022989"/>
    </source>
</evidence>
<feature type="transmembrane region" description="Helical" evidence="10">
    <location>
        <begin position="150"/>
        <end position="175"/>
    </location>
</feature>
<name>A0A9W8IHD6_9FUNG</name>
<protein>
    <recommendedName>
        <fullName evidence="15">P-loop containing nucleoside triphosphate hydrolase protein</fullName>
    </recommendedName>
</protein>
<dbReference type="InterPro" id="IPR027417">
    <property type="entry name" value="P-loop_NTPase"/>
</dbReference>
<evidence type="ECO:0000256" key="3">
    <source>
        <dbReference type="ARBA" id="ARBA00022692"/>
    </source>
</evidence>
<dbReference type="CDD" id="cd18604">
    <property type="entry name" value="ABC_6TM_VMR1_D2_like"/>
    <property type="match status" value="1"/>
</dbReference>
<keyword evidence="5" id="KW-0547">Nucleotide-binding</keyword>
<keyword evidence="7 10" id="KW-1133">Transmembrane helix</keyword>
<accession>A0A9W8IHD6</accession>
<dbReference type="Pfam" id="PF00005">
    <property type="entry name" value="ABC_tran"/>
    <property type="match status" value="2"/>
</dbReference>
<feature type="transmembrane region" description="Helical" evidence="10">
    <location>
        <begin position="530"/>
        <end position="558"/>
    </location>
</feature>
<comment type="subcellular location">
    <subcellularLocation>
        <location evidence="1">Membrane</location>
        <topology evidence="1">Multi-pass membrane protein</topology>
    </subcellularLocation>
</comment>
<dbReference type="Proteomes" id="UP001140074">
    <property type="component" value="Unassembled WGS sequence"/>
</dbReference>
<dbReference type="Gene3D" id="3.40.50.300">
    <property type="entry name" value="P-loop containing nucleotide triphosphate hydrolases"/>
    <property type="match status" value="2"/>
</dbReference>
<evidence type="ECO:0000313" key="14">
    <source>
        <dbReference type="Proteomes" id="UP001140074"/>
    </source>
</evidence>
<feature type="transmembrane region" description="Helical" evidence="10">
    <location>
        <begin position="119"/>
        <end position="138"/>
    </location>
</feature>
<sequence>MVTVARAVSSATFVAIAVGLLHQATSYVSFYLGNKHHRKVLCDKGSHWDWSLDSDCFRVGFLWPVLLMLAAGLSSAALAVYCLLPSSFHPTGVCGVGNREKPVRRPLGPAIMRDDRAKVGHVVMALSIAQAALLIYAWNHKAEADLFTHVYMSLMALFAVLIVIANAAFLGIYIYSDRLLYAGLFPWPLPTLVLLHLLIGLCEIYYSFFTPATRNVPIIGPSASLYSNALVVTTLTSAILALSYLCVQLRPVFVRPLVSGSIADLEQLEYSPANDIEANGNDDDDDEATSLSSRADKNTASLVESPEFNVSWYSTLSYSWLNDILRKGSTRQLEATDLYRLDESDMPIPSWRRYLRHRKPGRSLLATLLIVFAPQLILQTALSLTTTVLQFSGPFFLQRILRSIEVLGGSNGSNHDLLAEKSIRSAYLDAFGLLFFTLAATTLSNQSPWVGRRTGLRIKGILVAELSSKTLRRRGKGSLEDKTPVGDERKDDTLTAQAAADGKIMNLVSADFLRVVEAFAYPDKALSLPLMLLIGIWYMYMLLGVSALVGLTMTVLYMPLSKALLTYVARIEEKLASLSDERVTVITELLQGIKAVKLFGWESRFLEMVDERRERQLKYVWRSMVGWVAVSAGSSLAPMLVLVAIFAVYVIGFGNKLTAEIAFTSISVFQFMREAFIHLPEFSSWIIGGYVALGRIDSYLGQPQVQDLEKRVTHADSDRDELGFEGADLEWESPSSDTKPDNKCVVAGKGLTSVETPDVTEHTLLLADSTTATTPHTQIALSSANGPYSSLNHDDLVRFALKDIDVRFPHGELSIVAGPTGSGKSSLLSALVGEMTLTHGRILLPTVNSRLDSNSDYKYRDITELSGEGLAIRDIAYVAQEAWLQNATIRKNILFGEQYDASRYEEVLRVCALKPDLRILSAGDQTEIGERGVTLSGGQKQRVALARAVYSSRRILLIDDCLSAVDTHTAKHILMECLLSKTPLMQGRTRVLVTHHVAMCLPFAEYIVLLREGQVSLKGNPAELQNQGVFNKVLVELESSEDKKEAVDAKGKGKDAEKATPTVDILDEEDPSKSVNDATSEDEYNLQRLKRIAEQRGLDPDDDLSALQGTLVKDEERESGYVKSEVWLTYLNSCGNKWFWIGALTLLISCELMVVLHTYWIRIWVASTSSSFASGTHSELEALSSSEQQHHSAVYWIGIYVVIGVVGVIWRVLQMCFIYSGAVRAARSLHSQLLRRVVRATPRFFDSTPLGRIINRFSRDMYTIDESTMDPIVWWLRDILSTICVFAIITAVMPSFILVAISVSILYVGIAYYYVNASRELKRHESTSMSPLLSLFGELILGVSTIRAFGAKRFYIREALNRINAHNRAFYLTWATKRWLSIRIDFAGAVVTFASAIFILGSLGWMDAGLAGFVLSMALTFPECMLWVVRNYSTNELNMNSIERICQYLKLEQEAALFTTPENKPPSDWPKTGSVQIEDLVVGYVPGVPVLHGLSLTAKHGEKIGVVGRTGAGKSTMSLAFLRFIEAARGRILLDNVDIARIGLEELRRNVTIIPQDPVLFNGTIRSNLDPFGEYPDELVWDALKRAHLVRERDSQTISTATSVYNGDDNANEVGMERMSGIFTGLDAEIKENGQNLSLGQRQLVALARALVRRSRLIIMDEATASVDFNTDDRIQRTIRGAEFASSTLFCIAHRLRTIIDYDRVLVLDKGKVAEFDTPWNLLQREGGIFRSMCEKSGEYEHLVAAAQRKSQLATTSTTITTVASSTATTDANSTSTITAVTDTTANATTVAASADVNSTTTDVADTNATDADAVSVDSAPIATSNVTNTTIDTGALVIFDTGLLFAVSSADSAILASAFFALVEWRAGQKLNDIQHKALRSLPGLANKYSNPDEVVTPTTLIQSMSIVLLDSAMAYVEFPNFLAVYYSK</sequence>
<keyword evidence="14" id="KW-1185">Reference proteome</keyword>
<dbReference type="GO" id="GO:0005524">
    <property type="term" value="F:ATP binding"/>
    <property type="evidence" value="ECO:0007669"/>
    <property type="project" value="UniProtKB-KW"/>
</dbReference>
<keyword evidence="8 10" id="KW-0472">Membrane</keyword>
<dbReference type="Gene3D" id="1.20.1560.10">
    <property type="entry name" value="ABC transporter type 1, transmembrane domain"/>
    <property type="match status" value="2"/>
</dbReference>
<keyword evidence="6" id="KW-0067">ATP-binding</keyword>
<dbReference type="FunFam" id="3.40.50.300:FF:000565">
    <property type="entry name" value="ABC bile acid transporter"/>
    <property type="match status" value="1"/>
</dbReference>
<evidence type="ECO:0000256" key="4">
    <source>
        <dbReference type="ARBA" id="ARBA00022737"/>
    </source>
</evidence>
<keyword evidence="3 10" id="KW-0812">Transmembrane</keyword>
<dbReference type="InterPro" id="IPR003439">
    <property type="entry name" value="ABC_transporter-like_ATP-bd"/>
</dbReference>
<feature type="transmembrane region" description="Helical" evidence="10">
    <location>
        <begin position="363"/>
        <end position="382"/>
    </location>
</feature>
<dbReference type="CDD" id="cd03244">
    <property type="entry name" value="ABCC_MRP_domain2"/>
    <property type="match status" value="1"/>
</dbReference>
<dbReference type="InterPro" id="IPR011527">
    <property type="entry name" value="ABC1_TM_dom"/>
</dbReference>
<feature type="region of interest" description="Disordered" evidence="9">
    <location>
        <begin position="274"/>
        <end position="297"/>
    </location>
</feature>
<feature type="domain" description="ABC transmembrane type-1" evidence="12">
    <location>
        <begin position="377"/>
        <end position="684"/>
    </location>
</feature>
<feature type="domain" description="ABC transmembrane type-1" evidence="12">
    <location>
        <begin position="1196"/>
        <end position="1434"/>
    </location>
</feature>
<evidence type="ECO:0000256" key="1">
    <source>
        <dbReference type="ARBA" id="ARBA00004141"/>
    </source>
</evidence>
<dbReference type="InterPro" id="IPR003593">
    <property type="entry name" value="AAA+_ATPase"/>
</dbReference>
<evidence type="ECO:0000256" key="6">
    <source>
        <dbReference type="ARBA" id="ARBA00022840"/>
    </source>
</evidence>
<feature type="compositionally biased region" description="Basic and acidic residues" evidence="9">
    <location>
        <begin position="1044"/>
        <end position="1058"/>
    </location>
</feature>
<dbReference type="InterPro" id="IPR036640">
    <property type="entry name" value="ABC1_TM_sf"/>
</dbReference>